<keyword evidence="1" id="KW-0732">Signal</keyword>
<proteinExistence type="predicted"/>
<dbReference type="PROSITE" id="PS51257">
    <property type="entry name" value="PROKAR_LIPOPROTEIN"/>
    <property type="match status" value="1"/>
</dbReference>
<protein>
    <recommendedName>
        <fullName evidence="4">Transferrin-binding protein B C-lobe/N-lobe beta barrel domain-containing protein</fullName>
    </recommendedName>
</protein>
<feature type="signal peptide" evidence="1">
    <location>
        <begin position="1"/>
        <end position="25"/>
    </location>
</feature>
<reference evidence="2 3" key="1">
    <citation type="submission" date="2018-01" db="EMBL/GenBank/DDBJ databases">
        <title>Genome sequence of Iodobacter sp. strain PCH194 isolated from Indian Trans-Himalaya.</title>
        <authorList>
            <person name="Kumar V."/>
            <person name="Thakur V."/>
            <person name="Kumar S."/>
            <person name="Singh D."/>
        </authorList>
    </citation>
    <scope>NUCLEOTIDE SEQUENCE [LARGE SCALE GENOMIC DNA]</scope>
    <source>
        <strain evidence="2 3">PCH194</strain>
    </source>
</reference>
<dbReference type="EMBL" id="CP025781">
    <property type="protein sequence ID" value="QBC43084.1"/>
    <property type="molecule type" value="Genomic_DNA"/>
</dbReference>
<accession>A0A7G3G7B7</accession>
<name>A0A7G3G7B7_9NEIS</name>
<evidence type="ECO:0000313" key="3">
    <source>
        <dbReference type="Proteomes" id="UP000515917"/>
    </source>
</evidence>
<dbReference type="Proteomes" id="UP000515917">
    <property type="component" value="Chromosome"/>
</dbReference>
<gene>
    <name evidence="2" type="ORF">C1H71_05650</name>
</gene>
<evidence type="ECO:0000256" key="1">
    <source>
        <dbReference type="SAM" id="SignalP"/>
    </source>
</evidence>
<feature type="chain" id="PRO_5028992088" description="Transferrin-binding protein B C-lobe/N-lobe beta barrel domain-containing protein" evidence="1">
    <location>
        <begin position="26"/>
        <end position="296"/>
    </location>
</feature>
<evidence type="ECO:0000313" key="2">
    <source>
        <dbReference type="EMBL" id="QBC43084.1"/>
    </source>
</evidence>
<organism evidence="2 3">
    <name type="scientific">Iodobacter fluviatilis</name>
    <dbReference type="NCBI Taxonomy" id="537"/>
    <lineage>
        <taxon>Bacteria</taxon>
        <taxon>Pseudomonadati</taxon>
        <taxon>Pseudomonadota</taxon>
        <taxon>Betaproteobacteria</taxon>
        <taxon>Neisseriales</taxon>
        <taxon>Chitinibacteraceae</taxon>
        <taxon>Iodobacter</taxon>
    </lineage>
</organism>
<sequence length="296" mass="30449">MKKIYFKRMFSLVLLAFLSACGGSADDESGVALCADGTTTKSAGKQGACSHHGGLAVTPTPVPKPTVVPTPAPVPVVGSSAGLWLGKTTENRSITSLVLNDGTFYNFYSVAGNPNKIAGVVQGAGTASNGTFQSNNAKDFNLEGYGILPAFVSASYTVKSAFSGTVAYSDSRFGVTSFTSSYDRDYETKPNLTNIAGVFSGVVSTSSGNELATVNISAAGVITGSGISTCSISGTVTPRPDGNVYDMVIKFGGSPCLFANQSLTGISYFNSSIKRLYAAAPNSSRTDGVVFVGTKF</sequence>
<dbReference type="KEGG" id="ifl:C1H71_05650"/>
<keyword evidence="3" id="KW-1185">Reference proteome</keyword>
<evidence type="ECO:0008006" key="4">
    <source>
        <dbReference type="Google" id="ProtNLM"/>
    </source>
</evidence>
<dbReference type="AlphaFoldDB" id="A0A7G3G7B7"/>
<dbReference type="RefSeq" id="WP_130105691.1">
    <property type="nucleotide sequence ID" value="NZ_CP025781.1"/>
</dbReference>